<evidence type="ECO:0000313" key="1">
    <source>
        <dbReference type="EMBL" id="CAD7661225.1"/>
    </source>
</evidence>
<evidence type="ECO:0000313" key="2">
    <source>
        <dbReference type="Proteomes" id="UP000728032"/>
    </source>
</evidence>
<keyword evidence="2" id="KW-1185">Reference proteome</keyword>
<accession>A0A7R9MJ65</accession>
<proteinExistence type="predicted"/>
<name>A0A7R9MJ65_9ACAR</name>
<gene>
    <name evidence="1" type="ORF">ONB1V03_LOCUS17786</name>
</gene>
<dbReference type="EMBL" id="CAJPVJ010022852">
    <property type="protein sequence ID" value="CAG2178361.1"/>
    <property type="molecule type" value="Genomic_DNA"/>
</dbReference>
<dbReference type="Proteomes" id="UP000728032">
    <property type="component" value="Unassembled WGS sequence"/>
</dbReference>
<sequence>IKFVSVEANGKVVNISTGFGVGAVALYSVQTDDNHLMRYYNSATEVDTEAEIDDSLDKLSDEYLVEIPENAGKNQTKVILAQKAKFGMKIEPKSKGKKTVNVTVDHGYVVGAIVNVTSGRKFN</sequence>
<protein>
    <submittedName>
        <fullName evidence="1">Uncharacterized protein</fullName>
    </submittedName>
</protein>
<feature type="non-terminal residue" evidence="1">
    <location>
        <position position="123"/>
    </location>
</feature>
<dbReference type="EMBL" id="OC937677">
    <property type="protein sequence ID" value="CAD7661225.1"/>
    <property type="molecule type" value="Genomic_DNA"/>
</dbReference>
<organism evidence="1">
    <name type="scientific">Oppiella nova</name>
    <dbReference type="NCBI Taxonomy" id="334625"/>
    <lineage>
        <taxon>Eukaryota</taxon>
        <taxon>Metazoa</taxon>
        <taxon>Ecdysozoa</taxon>
        <taxon>Arthropoda</taxon>
        <taxon>Chelicerata</taxon>
        <taxon>Arachnida</taxon>
        <taxon>Acari</taxon>
        <taxon>Acariformes</taxon>
        <taxon>Sarcoptiformes</taxon>
        <taxon>Oribatida</taxon>
        <taxon>Brachypylina</taxon>
        <taxon>Oppioidea</taxon>
        <taxon>Oppiidae</taxon>
        <taxon>Oppiella</taxon>
    </lineage>
</organism>
<reference evidence="1" key="1">
    <citation type="submission" date="2020-11" db="EMBL/GenBank/DDBJ databases">
        <authorList>
            <person name="Tran Van P."/>
        </authorList>
    </citation>
    <scope>NUCLEOTIDE SEQUENCE</scope>
</reference>
<dbReference type="AlphaFoldDB" id="A0A7R9MJ65"/>
<dbReference type="OrthoDB" id="6521861at2759"/>